<evidence type="ECO:0000313" key="2">
    <source>
        <dbReference type="EMBL" id="BCB83964.1"/>
    </source>
</evidence>
<evidence type="ECO:0000256" key="1">
    <source>
        <dbReference type="SAM" id="MobiDB-lite"/>
    </source>
</evidence>
<evidence type="ECO:0008006" key="4">
    <source>
        <dbReference type="Google" id="ProtNLM"/>
    </source>
</evidence>
<dbReference type="InterPro" id="IPR019587">
    <property type="entry name" value="Polyketide_cyclase/dehydratase"/>
</dbReference>
<feature type="region of interest" description="Disordered" evidence="1">
    <location>
        <begin position="246"/>
        <end position="265"/>
    </location>
</feature>
<sequence>MADSSTQSIVVAVPPERVAAVICDFARYPEWTDAMKRVEVLEEYEDGYASQVRFTLDAGVIADEYTLAYEYAEDISRIEWHLVAPSRMQTVQNGSYDIVDNGDGTTTVTYTLEVELSVGMLGMFRRKAEKMIMDTALKQLKRRAEGSSHEPDRSGLRPRGGRAPGRRAARHRLVRLPLRHGTGARTGRDRVGRVLRVPPVPGDRRDARPRPAVRRAGGHRGRRLRGRGGEPAAFAVGTARATSAARAAVRPGTARPTVRARTARF</sequence>
<name>A0A6F8YCV4_9ACTN</name>
<gene>
    <name evidence="2" type="ORF">Psuf_012770</name>
</gene>
<reference evidence="2 3" key="2">
    <citation type="submission" date="2020-03" db="EMBL/GenBank/DDBJ databases">
        <authorList>
            <person name="Ichikawa N."/>
            <person name="Kimura A."/>
            <person name="Kitahashi Y."/>
            <person name="Uohara A."/>
        </authorList>
    </citation>
    <scope>NUCLEOTIDE SEQUENCE [LARGE SCALE GENOMIC DNA]</scope>
    <source>
        <strain evidence="2 3">NBRC 105367</strain>
    </source>
</reference>
<dbReference type="Gene3D" id="3.30.530.20">
    <property type="match status" value="1"/>
</dbReference>
<dbReference type="PANTHER" id="PTHR39683">
    <property type="entry name" value="CONSERVED PROTEIN TB16.3"/>
    <property type="match status" value="1"/>
</dbReference>
<accession>A0A6F8YCV4</accession>
<dbReference type="SUPFAM" id="SSF55961">
    <property type="entry name" value="Bet v1-like"/>
    <property type="match status" value="1"/>
</dbReference>
<dbReference type="AlphaFoldDB" id="A0A6F8YCV4"/>
<dbReference type="Proteomes" id="UP000503011">
    <property type="component" value="Chromosome"/>
</dbReference>
<evidence type="ECO:0000313" key="3">
    <source>
        <dbReference type="Proteomes" id="UP000503011"/>
    </source>
</evidence>
<feature type="region of interest" description="Disordered" evidence="1">
    <location>
        <begin position="195"/>
        <end position="229"/>
    </location>
</feature>
<feature type="compositionally biased region" description="Basic and acidic residues" evidence="1">
    <location>
        <begin position="142"/>
        <end position="155"/>
    </location>
</feature>
<protein>
    <recommendedName>
        <fullName evidence="4">Coenzyme Q-binding protein COQ10 START domain-containing protein</fullName>
    </recommendedName>
</protein>
<feature type="region of interest" description="Disordered" evidence="1">
    <location>
        <begin position="140"/>
        <end position="169"/>
    </location>
</feature>
<dbReference type="PANTHER" id="PTHR39683:SF4">
    <property type="entry name" value="COENZYME Q-BINDING PROTEIN COQ10 START DOMAIN-CONTAINING PROTEIN"/>
    <property type="match status" value="1"/>
</dbReference>
<dbReference type="KEGG" id="psuu:Psuf_012770"/>
<dbReference type="Pfam" id="PF10604">
    <property type="entry name" value="Polyketide_cyc2"/>
    <property type="match status" value="1"/>
</dbReference>
<proteinExistence type="predicted"/>
<dbReference type="InterPro" id="IPR023393">
    <property type="entry name" value="START-like_dom_sf"/>
</dbReference>
<keyword evidence="3" id="KW-1185">Reference proteome</keyword>
<feature type="compositionally biased region" description="Basic residues" evidence="1">
    <location>
        <begin position="211"/>
        <end position="226"/>
    </location>
</feature>
<dbReference type="CDD" id="cd07819">
    <property type="entry name" value="SRPBCC_2"/>
    <property type="match status" value="1"/>
</dbReference>
<dbReference type="EMBL" id="AP022871">
    <property type="protein sequence ID" value="BCB83964.1"/>
    <property type="molecule type" value="Genomic_DNA"/>
</dbReference>
<reference evidence="2 3" key="1">
    <citation type="submission" date="2020-03" db="EMBL/GenBank/DDBJ databases">
        <title>Whole genome shotgun sequence of Phytohabitans suffuscus NBRC 105367.</title>
        <authorList>
            <person name="Komaki H."/>
            <person name="Tamura T."/>
        </authorList>
    </citation>
    <scope>NUCLEOTIDE SEQUENCE [LARGE SCALE GENOMIC DNA]</scope>
    <source>
        <strain evidence="2 3">NBRC 105367</strain>
    </source>
</reference>
<organism evidence="2 3">
    <name type="scientific">Phytohabitans suffuscus</name>
    <dbReference type="NCBI Taxonomy" id="624315"/>
    <lineage>
        <taxon>Bacteria</taxon>
        <taxon>Bacillati</taxon>
        <taxon>Actinomycetota</taxon>
        <taxon>Actinomycetes</taxon>
        <taxon>Micromonosporales</taxon>
        <taxon>Micromonosporaceae</taxon>
    </lineage>
</organism>